<evidence type="ECO:0000256" key="2">
    <source>
        <dbReference type="ARBA" id="ARBA00022771"/>
    </source>
</evidence>
<evidence type="ECO:0000313" key="8">
    <source>
        <dbReference type="EMBL" id="CAL1583929.1"/>
    </source>
</evidence>
<dbReference type="Proteomes" id="UP001497482">
    <property type="component" value="Chromosome 16"/>
</dbReference>
<dbReference type="SMART" id="SM00980">
    <property type="entry name" value="THAP"/>
    <property type="match status" value="1"/>
</dbReference>
<evidence type="ECO:0000259" key="7">
    <source>
        <dbReference type="PROSITE" id="PS50950"/>
    </source>
</evidence>
<dbReference type="GO" id="GO:0008270">
    <property type="term" value="F:zinc ion binding"/>
    <property type="evidence" value="ECO:0007669"/>
    <property type="project" value="UniProtKB-KW"/>
</dbReference>
<evidence type="ECO:0000256" key="6">
    <source>
        <dbReference type="SAM" id="MobiDB-lite"/>
    </source>
</evidence>
<feature type="compositionally biased region" description="Low complexity" evidence="6">
    <location>
        <begin position="211"/>
        <end position="220"/>
    </location>
</feature>
<name>A0AAV2K916_KNICA</name>
<keyword evidence="9" id="KW-1185">Reference proteome</keyword>
<sequence>MPSCSAIGCSYRGSDRYYKGLNVRLYRIPSPRTPFDEERRELWVQALRRSHWGESGIRNGRVCSQHFITGAYSLDRIHPDFVPSIFSFSKPRDLQKGLERLKRYERTVKRVEEKGVAYVPDTPTYTSEQRAVFNSCTTFNWPSFKSVPHVSEVFSVAARVEEQIHGLKRGDIVPFIVKSADPRPDQDLDFDYDPVEVRLTEAEVHIDHNYSSSGESGCSPRSPPLQRQKHTIIAERKCMAARPEGNRSIPTMNKAENTNLAAAKTMGNPHSAKVMEVQTRVNVKAHFSQQRSSKGQQIKSPPLEKERINHMSESILQPTGVRPDHTYCAPSAAWLNLQSPATSAMPTSEPHAALDAPSVEALQAADKHLRAHLAITAAQTVPTGSNT</sequence>
<reference evidence="8 9" key="1">
    <citation type="submission" date="2024-04" db="EMBL/GenBank/DDBJ databases">
        <authorList>
            <person name="Waldvogel A.-M."/>
            <person name="Schoenle A."/>
        </authorList>
    </citation>
    <scope>NUCLEOTIDE SEQUENCE [LARGE SCALE GENOMIC DNA]</scope>
</reference>
<evidence type="ECO:0000256" key="3">
    <source>
        <dbReference type="ARBA" id="ARBA00022833"/>
    </source>
</evidence>
<evidence type="ECO:0000313" key="9">
    <source>
        <dbReference type="Proteomes" id="UP001497482"/>
    </source>
</evidence>
<feature type="domain" description="THAP-type" evidence="7">
    <location>
        <begin position="1"/>
        <end position="86"/>
    </location>
</feature>
<dbReference type="AlphaFoldDB" id="A0AAV2K916"/>
<dbReference type="GO" id="GO:0003677">
    <property type="term" value="F:DNA binding"/>
    <property type="evidence" value="ECO:0007669"/>
    <property type="project" value="UniProtKB-UniRule"/>
</dbReference>
<dbReference type="PANTHER" id="PTHR46927:SF3">
    <property type="entry name" value="THAP-TYPE DOMAIN-CONTAINING PROTEIN"/>
    <property type="match status" value="1"/>
</dbReference>
<dbReference type="PANTHER" id="PTHR46927">
    <property type="entry name" value="AGAP005574-PA"/>
    <property type="match status" value="1"/>
</dbReference>
<keyword evidence="1" id="KW-0479">Metal-binding</keyword>
<feature type="region of interest" description="Disordered" evidence="6">
    <location>
        <begin position="208"/>
        <end position="227"/>
    </location>
</feature>
<evidence type="ECO:0000256" key="5">
    <source>
        <dbReference type="PROSITE-ProRule" id="PRU00309"/>
    </source>
</evidence>
<protein>
    <recommendedName>
        <fullName evidence="7">THAP-type domain-containing protein</fullName>
    </recommendedName>
</protein>
<gene>
    <name evidence="8" type="ORF">KC01_LOCUS14338</name>
</gene>
<dbReference type="EMBL" id="OZ035838">
    <property type="protein sequence ID" value="CAL1583929.1"/>
    <property type="molecule type" value="Genomic_DNA"/>
</dbReference>
<accession>A0AAV2K916</accession>
<dbReference type="InterPro" id="IPR052224">
    <property type="entry name" value="THAP_domain_protein"/>
</dbReference>
<dbReference type="InterPro" id="IPR006612">
    <property type="entry name" value="THAP_Znf"/>
</dbReference>
<dbReference type="Pfam" id="PF05485">
    <property type="entry name" value="THAP"/>
    <property type="match status" value="1"/>
</dbReference>
<keyword evidence="3" id="KW-0862">Zinc</keyword>
<keyword evidence="4 5" id="KW-0238">DNA-binding</keyword>
<dbReference type="SUPFAM" id="SSF57716">
    <property type="entry name" value="Glucocorticoid receptor-like (DNA-binding domain)"/>
    <property type="match status" value="1"/>
</dbReference>
<proteinExistence type="predicted"/>
<evidence type="ECO:0000256" key="1">
    <source>
        <dbReference type="ARBA" id="ARBA00022723"/>
    </source>
</evidence>
<evidence type="ECO:0000256" key="4">
    <source>
        <dbReference type="ARBA" id="ARBA00023125"/>
    </source>
</evidence>
<keyword evidence="2 5" id="KW-0863">Zinc-finger</keyword>
<dbReference type="SMART" id="SM00692">
    <property type="entry name" value="DM3"/>
    <property type="match status" value="1"/>
</dbReference>
<organism evidence="8 9">
    <name type="scientific">Knipowitschia caucasica</name>
    <name type="common">Caucasian dwarf goby</name>
    <name type="synonym">Pomatoschistus caucasicus</name>
    <dbReference type="NCBI Taxonomy" id="637954"/>
    <lineage>
        <taxon>Eukaryota</taxon>
        <taxon>Metazoa</taxon>
        <taxon>Chordata</taxon>
        <taxon>Craniata</taxon>
        <taxon>Vertebrata</taxon>
        <taxon>Euteleostomi</taxon>
        <taxon>Actinopterygii</taxon>
        <taxon>Neopterygii</taxon>
        <taxon>Teleostei</taxon>
        <taxon>Neoteleostei</taxon>
        <taxon>Acanthomorphata</taxon>
        <taxon>Gobiaria</taxon>
        <taxon>Gobiiformes</taxon>
        <taxon>Gobioidei</taxon>
        <taxon>Gobiidae</taxon>
        <taxon>Gobiinae</taxon>
        <taxon>Knipowitschia</taxon>
    </lineage>
</organism>
<dbReference type="PROSITE" id="PS50950">
    <property type="entry name" value="ZF_THAP"/>
    <property type="match status" value="1"/>
</dbReference>